<dbReference type="Gene3D" id="3.40.50.2020">
    <property type="match status" value="1"/>
</dbReference>
<keyword evidence="3" id="KW-0328">Glycosyltransferase</keyword>
<dbReference type="Pfam" id="PF00156">
    <property type="entry name" value="Pribosyltran"/>
    <property type="match status" value="1"/>
</dbReference>
<reference evidence="3 4" key="1">
    <citation type="submission" date="2020-03" db="EMBL/GenBank/DDBJ databases">
        <title>Complete genome of Arcanobacterium buesumensis sp. nov. strain 2701.</title>
        <authorList>
            <person name="Borowiak M."/>
            <person name="Alssahen M."/>
            <person name="Laemmler C."/>
            <person name="Malorny B."/>
            <person name="Hassan A."/>
            <person name="Prenger-Berninghoff E."/>
            <person name="Ploetz M."/>
            <person name="Abdulmawjood A."/>
        </authorList>
    </citation>
    <scope>NUCLEOTIDE SEQUENCE [LARGE SCALE GENOMIC DNA]</scope>
    <source>
        <strain evidence="3 4">2701</strain>
    </source>
</reference>
<dbReference type="Proteomes" id="UP000502298">
    <property type="component" value="Chromosome"/>
</dbReference>
<dbReference type="AlphaFoldDB" id="A0A6H2EMM8"/>
<dbReference type="CDD" id="cd06223">
    <property type="entry name" value="PRTases_typeI"/>
    <property type="match status" value="1"/>
</dbReference>
<evidence type="ECO:0000256" key="1">
    <source>
        <dbReference type="ARBA" id="ARBA00008007"/>
    </source>
</evidence>
<dbReference type="KEGG" id="arca:HC352_07305"/>
<name>A0A6H2EMM8_9ACTO</name>
<keyword evidence="3" id="KW-0808">Transferase</keyword>
<accession>A0A6H2EMM8</accession>
<comment type="similarity">
    <text evidence="1">Belongs to the ComF/GntX family.</text>
</comment>
<evidence type="ECO:0000313" key="4">
    <source>
        <dbReference type="Proteomes" id="UP000502298"/>
    </source>
</evidence>
<dbReference type="GO" id="GO:0016757">
    <property type="term" value="F:glycosyltransferase activity"/>
    <property type="evidence" value="ECO:0007669"/>
    <property type="project" value="UniProtKB-KW"/>
</dbReference>
<proteinExistence type="inferred from homology"/>
<evidence type="ECO:0000313" key="3">
    <source>
        <dbReference type="EMBL" id="QJC22335.1"/>
    </source>
</evidence>
<gene>
    <name evidence="3" type="ORF">HC352_07305</name>
</gene>
<dbReference type="InterPro" id="IPR051910">
    <property type="entry name" value="ComF/GntX_DNA_util-trans"/>
</dbReference>
<organism evidence="3 4">
    <name type="scientific">Arcanobacterium buesumense</name>
    <dbReference type="NCBI Taxonomy" id="2722751"/>
    <lineage>
        <taxon>Bacteria</taxon>
        <taxon>Bacillati</taxon>
        <taxon>Actinomycetota</taxon>
        <taxon>Actinomycetes</taxon>
        <taxon>Actinomycetales</taxon>
        <taxon>Actinomycetaceae</taxon>
        <taxon>Arcanobacterium</taxon>
    </lineage>
</organism>
<keyword evidence="4" id="KW-1185">Reference proteome</keyword>
<sequence length="237" mass="25718">MMVGVVHAVRQFFAQVADIIYPRWCVGCGTPDVSLCDSCTWLWHRGPWWRAESGARYLLAVDDQGDDLSIFPVWARAWYSGSVASALVRWKNMNDCRVDAAFAQLVADIVGDLQIEDAFPAAQWPNVVVVPVASHNSRRRAGRFVAGVIGRSFAQCIGVDFVDALRAKKSRRGGGNVAERGRKSRAQRAVKSFSGYDVILVDDVLTTGATLLGAQRAVSQAGGRVVGAVVLAVTDRP</sequence>
<dbReference type="PANTHER" id="PTHR47505">
    <property type="entry name" value="DNA UTILIZATION PROTEIN YHGH"/>
    <property type="match status" value="1"/>
</dbReference>
<dbReference type="InterPro" id="IPR029057">
    <property type="entry name" value="PRTase-like"/>
</dbReference>
<dbReference type="InterPro" id="IPR000836">
    <property type="entry name" value="PRTase_dom"/>
</dbReference>
<dbReference type="SUPFAM" id="SSF53271">
    <property type="entry name" value="PRTase-like"/>
    <property type="match status" value="1"/>
</dbReference>
<feature type="domain" description="Phosphoribosyltransferase" evidence="2">
    <location>
        <begin position="122"/>
        <end position="232"/>
    </location>
</feature>
<protein>
    <submittedName>
        <fullName evidence="3">Phosphoribosyltransferase</fullName>
    </submittedName>
</protein>
<dbReference type="PANTHER" id="PTHR47505:SF1">
    <property type="entry name" value="DNA UTILIZATION PROTEIN YHGH"/>
    <property type="match status" value="1"/>
</dbReference>
<evidence type="ECO:0000259" key="2">
    <source>
        <dbReference type="Pfam" id="PF00156"/>
    </source>
</evidence>
<dbReference type="EMBL" id="CP050804">
    <property type="protein sequence ID" value="QJC22335.1"/>
    <property type="molecule type" value="Genomic_DNA"/>
</dbReference>